<dbReference type="EMBL" id="HBUF01549308">
    <property type="protein sequence ID" value="CAG6758319.1"/>
    <property type="molecule type" value="Transcribed_RNA"/>
</dbReference>
<organism evidence="2">
    <name type="scientific">Cacopsylla melanoneura</name>
    <dbReference type="NCBI Taxonomy" id="428564"/>
    <lineage>
        <taxon>Eukaryota</taxon>
        <taxon>Metazoa</taxon>
        <taxon>Ecdysozoa</taxon>
        <taxon>Arthropoda</taxon>
        <taxon>Hexapoda</taxon>
        <taxon>Insecta</taxon>
        <taxon>Pterygota</taxon>
        <taxon>Neoptera</taxon>
        <taxon>Paraneoptera</taxon>
        <taxon>Hemiptera</taxon>
        <taxon>Sternorrhyncha</taxon>
        <taxon>Psylloidea</taxon>
        <taxon>Psyllidae</taxon>
        <taxon>Psyllinae</taxon>
        <taxon>Cacopsylla</taxon>
    </lineage>
</organism>
<reference evidence="2" key="1">
    <citation type="submission" date="2021-05" db="EMBL/GenBank/DDBJ databases">
        <authorList>
            <person name="Alioto T."/>
            <person name="Alioto T."/>
            <person name="Gomez Garrido J."/>
        </authorList>
    </citation>
    <scope>NUCLEOTIDE SEQUENCE</scope>
</reference>
<accession>A0A8D9ELS2</accession>
<keyword evidence="1" id="KW-0812">Transmembrane</keyword>
<dbReference type="EMBL" id="HBUF01549307">
    <property type="protein sequence ID" value="CAG6758317.1"/>
    <property type="molecule type" value="Transcribed_RNA"/>
</dbReference>
<evidence type="ECO:0000313" key="2">
    <source>
        <dbReference type="EMBL" id="CAG6758321.1"/>
    </source>
</evidence>
<keyword evidence="1" id="KW-1133">Transmembrane helix</keyword>
<feature type="transmembrane region" description="Helical" evidence="1">
    <location>
        <begin position="66"/>
        <end position="88"/>
    </location>
</feature>
<keyword evidence="1" id="KW-0472">Membrane</keyword>
<dbReference type="AlphaFoldDB" id="A0A8D9ELS2"/>
<sequence length="107" mass="11546">MHLAVSSVTLVGSLMSGLKPNVLNSPKNSVATSESTSMSILKSPARITLPTHVISNSNNSRLSRKILISDLTLFDLYMQIITVLIFLFSIAQYSKCSSLAGVLNSIF</sequence>
<evidence type="ECO:0000256" key="1">
    <source>
        <dbReference type="SAM" id="Phobius"/>
    </source>
</evidence>
<name>A0A8D9ELS2_9HEMI</name>
<proteinExistence type="predicted"/>
<dbReference type="EMBL" id="HBUF01549309">
    <property type="protein sequence ID" value="CAG6758321.1"/>
    <property type="molecule type" value="Transcribed_RNA"/>
</dbReference>
<protein>
    <submittedName>
        <fullName evidence="2">Uncharacterized protein</fullName>
    </submittedName>
</protein>